<feature type="compositionally biased region" description="Polar residues" evidence="2">
    <location>
        <begin position="1225"/>
        <end position="1260"/>
    </location>
</feature>
<evidence type="ECO:0000256" key="1">
    <source>
        <dbReference type="SAM" id="Coils"/>
    </source>
</evidence>
<feature type="signal peptide" evidence="3">
    <location>
        <begin position="1"/>
        <end position="22"/>
    </location>
</feature>
<evidence type="ECO:0000313" key="4">
    <source>
        <dbReference type="EMBL" id="EWS75063.1"/>
    </source>
</evidence>
<dbReference type="Proteomes" id="UP000009168">
    <property type="component" value="Unassembled WGS sequence"/>
</dbReference>
<feature type="region of interest" description="Disordered" evidence="2">
    <location>
        <begin position="1899"/>
        <end position="1934"/>
    </location>
</feature>
<feature type="coiled-coil region" evidence="1">
    <location>
        <begin position="1523"/>
        <end position="1572"/>
    </location>
</feature>
<dbReference type="EMBL" id="GG662738">
    <property type="protein sequence ID" value="EWS75063.1"/>
    <property type="molecule type" value="Genomic_DNA"/>
</dbReference>
<feature type="region of interest" description="Disordered" evidence="2">
    <location>
        <begin position="1490"/>
        <end position="1512"/>
    </location>
</feature>
<reference evidence="5" key="1">
    <citation type="journal article" date="2006" name="PLoS Biol.">
        <title>Macronuclear genome sequence of the ciliate Tetrahymena thermophila, a model eukaryote.</title>
        <authorList>
            <person name="Eisen J.A."/>
            <person name="Coyne R.S."/>
            <person name="Wu M."/>
            <person name="Wu D."/>
            <person name="Thiagarajan M."/>
            <person name="Wortman J.R."/>
            <person name="Badger J.H."/>
            <person name="Ren Q."/>
            <person name="Amedeo P."/>
            <person name="Jones K.M."/>
            <person name="Tallon L.J."/>
            <person name="Delcher A.L."/>
            <person name="Salzberg S.L."/>
            <person name="Silva J.C."/>
            <person name="Haas B.J."/>
            <person name="Majoros W.H."/>
            <person name="Farzad M."/>
            <person name="Carlton J.M."/>
            <person name="Smith R.K. Jr."/>
            <person name="Garg J."/>
            <person name="Pearlman R.E."/>
            <person name="Karrer K.M."/>
            <person name="Sun L."/>
            <person name="Manning G."/>
            <person name="Elde N.C."/>
            <person name="Turkewitz A.P."/>
            <person name="Asai D.J."/>
            <person name="Wilkes D.E."/>
            <person name="Wang Y."/>
            <person name="Cai H."/>
            <person name="Collins K."/>
            <person name="Stewart B.A."/>
            <person name="Lee S.R."/>
            <person name="Wilamowska K."/>
            <person name="Weinberg Z."/>
            <person name="Ruzzo W.L."/>
            <person name="Wloga D."/>
            <person name="Gaertig J."/>
            <person name="Frankel J."/>
            <person name="Tsao C.-C."/>
            <person name="Gorovsky M.A."/>
            <person name="Keeling P.J."/>
            <person name="Waller R.F."/>
            <person name="Patron N.J."/>
            <person name="Cherry J.M."/>
            <person name="Stover N.A."/>
            <person name="Krieger C.J."/>
            <person name="del Toro C."/>
            <person name="Ryder H.F."/>
            <person name="Williamson S.C."/>
            <person name="Barbeau R.A."/>
            <person name="Hamilton E.P."/>
            <person name="Orias E."/>
        </authorList>
    </citation>
    <scope>NUCLEOTIDE SEQUENCE [LARGE SCALE GENOMIC DNA]</scope>
    <source>
        <strain evidence="5">SB210</strain>
    </source>
</reference>
<evidence type="ECO:0000313" key="5">
    <source>
        <dbReference type="Proteomes" id="UP000009168"/>
    </source>
</evidence>
<keyword evidence="1" id="KW-0175">Coiled coil</keyword>
<sequence>MRALYKILQIAFLLSFISCGEQQIEGPNQSQQQTSLNNSSDQQVDNNFQTSRNGLLNNISSTIRITQQNQTNTLSTLNGFSVSNQSTVQLAQGEIVDNFYYSETLKCFFVITEQQNFIYFNPNATDISSRQQLIFNVSQRKDDKKFIRKFYYSETYQYMIVLYDNQPTYMFNNFNQNLFSNSSSLSSLIEVYMFSVNSENMIKVQFQIQVSEILTGATLMSPIIDFSVSSSDSKFMYLTNQNIQVYETNILGNIQFYPTFNLQNTNSQNPFSNGFSKLYFSQNLIIIMNNLQGLICYRMDTKLWYAGIITYTNPTFQFIYQSKTFFIFFGTNIQQGSLTTFQLVLQDTPINNALNNTNISLFSSIPLFITISQNFMLAVFQSSTVAIYQIVYNNSSSSQFNFVLSQTLQIQHNIIQLQMTSYALVILNYKQLSIFSRINISTPPVQTNYVSLDASQNVWQTSSNSQQASFCAFYNNTVYILSSSSIFISSQNQAISSIPVTNSNPIILFGVFAYPPSYYYLDSMLNLGSFIQPSLISNIMIIQLDNTFNVRQINIPFNIGNIFPFNNFLVLTNPYQIVIFDILSNNVVLFKPINQNNNKQITCADSYQSSQSSYSVVQSSVALLYNFQNYQPNLILKLVNNNSPPPYQLGSQLVFQYYMTSLQSQILKLSYIQQDQDLVQTNLPFVIDQVGNTIVQTSDLILNTIGGNVVEYYTTKATKLRIESAVLIFCFIQKISSLLLPSTVQSLQSIGQITNDGYIVQNGLQSAFKILSLPQSEQSIIMNSIIRVHYLVQIQETLQFDELNLLAFTTSSKNVQLSFNMKNNYYQFILKNIYTSEVSENLNWQIVNNSFGLIIQGTPSNIQKFLSYFMIKPAKQSTVPSQETINILFSDFLNSSKNITLKLQDFLNNNLQLFKQVEGLKLNQSLQSVFNQIYDASNLKIDNIYFSIPDAIFQDSDIPKNSHLSQQSILQYQEKNKENIIYYYYHTTQKGDLDFNQIQVGQNSIDYLSSYNGVAISQNNFMIDTNNFREKGLLTNKIEYHRIIICAQNEINQICDDIEFTLGISNPLDILLILLTPICSALVFYWIYQRYYVIKFFYNMNKITFSDEKVYSNNNYHKQIPIITDQFEIAKELWSIYKVIRIDKIEQRIYEEKLNLYDDEENIAAKLFEQNIRKTSEIATTQQASGQNNQNGIEINQINIENNLGTKVNSSKKIESHNNEENDVSKNPSTPDNQNSTTPDNQNSTTPDNQNSTTPDNQNSIIRPQLNQELRNSTFSIFSNASPINQEQIANAEVENNDQFSIQNPNLITLNSEQNSPILRSQFYRHNNHNHSIIRENNIDQINMSLLSQLEKSDSGGSQYNSYQSYQEFIYKNKKIQLVQANGNIITNQLKESQAESQGYLSFTKYQGPLLSSYQASQLQVIIESQKIEDDRNQRIFQKCFQENNIQFNKTNSFIVRDLINNSRIFNQKVYDLWKNMQVVNPVQLNDTPENSQLLDNYDSPRSNRQAYKKNASSGSVLKKIQLKQQKKNLVILSKNVNEQVEKIKGSFSKLIRDQLDLKDQLNKRLQNLKEENIIDEFSGINEDILLNDIKKTLTDYFQTKIQQRLNVTKFKFLLNQVQTITSRKDALSRYLFVECARHILSIDSISKYIYDYLKKLALLYNNSNDWYKSYLFIIGHNQDNQIYPFPSIVVKDDMVQQAFFDLGIRFPGKEAQYKEKIKIVGQALVADALDLNKYSNNCGESLYLSPDDQILSIRAINIPEKSIGGKMRQFKNFVSWMIGNFDKQQLLNNMYIPEWMSCDITNNTLHIKGNPNNSQIGRYLIIISGKRKHILRSFILRVLKSNSYNQSHSTQSNQIIMPFESDGSLFSNILGKNEIEVQSPLIGIKQVEIKQQQIEQQQLQQQQPQPQPFRLKSKSKVKQKEGQANSDLSISGNKYLPRTKSIFQKSTLPLKSSSNKNSPNSYKSTIQVKGEAGQPRLRGFTEYVETYKDQIHHQDQIARPKSSELIEEHKNNQDNLKPVSEEEENYDESSFKSSFVSENINIFNQISPHLDYVIEPKFFPDIKDISENILYTSSNDLQTQ</sequence>
<organism evidence="4 5">
    <name type="scientific">Tetrahymena thermophila (strain SB210)</name>
    <dbReference type="NCBI Taxonomy" id="312017"/>
    <lineage>
        <taxon>Eukaryota</taxon>
        <taxon>Sar</taxon>
        <taxon>Alveolata</taxon>
        <taxon>Ciliophora</taxon>
        <taxon>Intramacronucleata</taxon>
        <taxon>Oligohymenophorea</taxon>
        <taxon>Hymenostomatida</taxon>
        <taxon>Tetrahymenina</taxon>
        <taxon>Tetrahymenidae</taxon>
        <taxon>Tetrahymena</taxon>
    </lineage>
</organism>
<keyword evidence="3" id="KW-0732">Signal</keyword>
<keyword evidence="5" id="KW-1185">Reference proteome</keyword>
<proteinExistence type="predicted"/>
<evidence type="ECO:0000256" key="2">
    <source>
        <dbReference type="SAM" id="MobiDB-lite"/>
    </source>
</evidence>
<feature type="compositionally biased region" description="Basic and acidic residues" evidence="2">
    <location>
        <begin position="1212"/>
        <end position="1224"/>
    </location>
</feature>
<accession>W7XEH6</accession>
<dbReference type="PROSITE" id="PS51257">
    <property type="entry name" value="PROKAR_LIPOPROTEIN"/>
    <property type="match status" value="1"/>
</dbReference>
<feature type="chain" id="PRO_5004903684" description="Transmembrane protein" evidence="3">
    <location>
        <begin position="23"/>
        <end position="2081"/>
    </location>
</feature>
<feature type="region of interest" description="Disordered" evidence="2">
    <location>
        <begin position="1211"/>
        <end position="1260"/>
    </location>
</feature>
<dbReference type="KEGG" id="tet:TTHERM_000448569"/>
<feature type="compositionally biased region" description="Polar residues" evidence="2">
    <location>
        <begin position="1923"/>
        <end position="1933"/>
    </location>
</feature>
<protein>
    <recommendedName>
        <fullName evidence="6">Transmembrane protein</fullName>
    </recommendedName>
</protein>
<dbReference type="RefSeq" id="XP_012652376.1">
    <property type="nucleotide sequence ID" value="XM_012796922.1"/>
</dbReference>
<evidence type="ECO:0000256" key="3">
    <source>
        <dbReference type="SAM" id="SignalP"/>
    </source>
</evidence>
<name>W7XEH6_TETTS</name>
<gene>
    <name evidence="4" type="ORF">TTHERM_000448569</name>
</gene>
<dbReference type="GeneID" id="24439030"/>
<feature type="compositionally biased region" description="Low complexity" evidence="2">
    <location>
        <begin position="1947"/>
        <end position="1966"/>
    </location>
</feature>
<feature type="region of interest" description="Disordered" evidence="2">
    <location>
        <begin position="1947"/>
        <end position="1972"/>
    </location>
</feature>
<evidence type="ECO:0008006" key="6">
    <source>
        <dbReference type="Google" id="ProtNLM"/>
    </source>
</evidence>
<dbReference type="InParanoid" id="W7XEH6"/>